<dbReference type="GO" id="GO:0004557">
    <property type="term" value="F:alpha-galactosidase activity"/>
    <property type="evidence" value="ECO:0007669"/>
    <property type="project" value="UniProtKB-EC"/>
</dbReference>
<dbReference type="InterPro" id="IPR017853">
    <property type="entry name" value="GH"/>
</dbReference>
<feature type="domain" description="Glycosyl hydrolase family 36 N-terminal" evidence="6">
    <location>
        <begin position="23"/>
        <end position="254"/>
    </location>
</feature>
<organism evidence="7 8">
    <name type="scientific">Microbacterium telephonicum</name>
    <dbReference type="NCBI Taxonomy" id="1714841"/>
    <lineage>
        <taxon>Bacteria</taxon>
        <taxon>Bacillati</taxon>
        <taxon>Actinomycetota</taxon>
        <taxon>Actinomycetes</taxon>
        <taxon>Micrococcales</taxon>
        <taxon>Microbacteriaceae</taxon>
        <taxon>Microbacterium</taxon>
    </lineage>
</organism>
<dbReference type="Pfam" id="PF02065">
    <property type="entry name" value="Melibiase"/>
    <property type="match status" value="1"/>
</dbReference>
<evidence type="ECO:0000256" key="2">
    <source>
        <dbReference type="ARBA" id="ARBA00012755"/>
    </source>
</evidence>
<comment type="caution">
    <text evidence="7">The sequence shown here is derived from an EMBL/GenBank/DDBJ whole genome shotgun (WGS) entry which is preliminary data.</text>
</comment>
<dbReference type="InterPro" id="IPR038417">
    <property type="entry name" value="Alpga-gal_N_sf"/>
</dbReference>
<dbReference type="Pfam" id="PF16875">
    <property type="entry name" value="Glyco_hydro_36N"/>
    <property type="match status" value="1"/>
</dbReference>
<protein>
    <recommendedName>
        <fullName evidence="2">alpha-galactosidase</fullName>
        <ecNumber evidence="2">3.2.1.22</ecNumber>
    </recommendedName>
</protein>
<keyword evidence="3" id="KW-0378">Hydrolase</keyword>
<keyword evidence="8" id="KW-1185">Reference proteome</keyword>
<dbReference type="InterPro" id="IPR013780">
    <property type="entry name" value="Glyco_hydro_b"/>
</dbReference>
<dbReference type="Gene3D" id="3.20.20.70">
    <property type="entry name" value="Aldolase class I"/>
    <property type="match status" value="1"/>
</dbReference>
<evidence type="ECO:0000313" key="7">
    <source>
        <dbReference type="EMBL" id="RLK47849.1"/>
    </source>
</evidence>
<dbReference type="Gene3D" id="2.70.98.60">
    <property type="entry name" value="alpha-galactosidase from lactobacil brevis"/>
    <property type="match status" value="1"/>
</dbReference>
<dbReference type="InterPro" id="IPR013785">
    <property type="entry name" value="Aldolase_TIM"/>
</dbReference>
<dbReference type="InterPro" id="IPR031704">
    <property type="entry name" value="Glyco_hydro_36_N"/>
</dbReference>
<name>A0A498BYA6_9MICO</name>
<sequence>MTPTDVVLESDGVALVVEVPARGLPRVLHWGAGLGPLTPADLRALAQGSSRQTPPGTLDAAWEVSVVPAESDGWTGRPGLQMRDSRGILVPVWEVESLETQRDALAVTARDARSGVELTWRARIGAGGVVWVDAALRNGGATPVEVEWLEATLPVPTSTTHLTTFDGRWTREKRPVTTVVPAGAVARQSRRGRPGHDAPTAGILSVGEPRWGSGALWAVHTAWSSDVTYRTDRVTDAVTVLGAGELLRPGEIVLAAGEEYAAPSTAFVHSAEGLDGMAARVHAFLRARPRHPRAPRPLTLNTWEAVYFDHDPTRLIALAELAASVGIERFVLDDGWFQGRRDDTTSLGDWIVDRTVWPDGLGPLATRVHELGMQFGLWFEPEMVSLDSDLARAHPDWLLHDAPSLQHDPALSWRSQYVLDLAHPGAYAHVRDQISALVADVGIDFIKWDHNRDLVDSRHEGRPGGHAQMTAVYRLFAELTGAHPGLEIESCSSGGARTDLGILEVADRVWASDSNDPVERQDIQRWTGLLLPPELIGAHVGPEASHSSGRVTDLAYRMATSLLGSAGFETDLAALSTDDLAVVRRFAALYRELRPVVHTGTVSHPDLRDPAWRITAFTAPDRAEAVVVVATVRSLEDARPERLRLRGLDPDARYRVRLRDEIGPARSASWITPEWFSAGVIDLPGAVLREVGLQLPALWPAQAFVLHLTRL</sequence>
<evidence type="ECO:0000256" key="1">
    <source>
        <dbReference type="ARBA" id="ARBA00001255"/>
    </source>
</evidence>
<dbReference type="EMBL" id="RCDB01000003">
    <property type="protein sequence ID" value="RLK47849.1"/>
    <property type="molecule type" value="Genomic_DNA"/>
</dbReference>
<dbReference type="PROSITE" id="PS00512">
    <property type="entry name" value="ALPHA_GALACTOSIDASE"/>
    <property type="match status" value="1"/>
</dbReference>
<dbReference type="PANTHER" id="PTHR43053:SF3">
    <property type="entry name" value="ALPHA-GALACTOSIDASE C-RELATED"/>
    <property type="match status" value="1"/>
</dbReference>
<dbReference type="InterPro" id="IPR002252">
    <property type="entry name" value="Glyco_hydro_36"/>
</dbReference>
<reference evidence="7 8" key="1">
    <citation type="journal article" date="2015" name="Stand. Genomic Sci.">
        <title>Genomic Encyclopedia of Bacterial and Archaeal Type Strains, Phase III: the genomes of soil and plant-associated and newly described type strains.</title>
        <authorList>
            <person name="Whitman W.B."/>
            <person name="Woyke T."/>
            <person name="Klenk H.P."/>
            <person name="Zhou Y."/>
            <person name="Lilburn T.G."/>
            <person name="Beck B.J."/>
            <person name="De Vos P."/>
            <person name="Vandamme P."/>
            <person name="Eisen J.A."/>
            <person name="Garrity G."/>
            <person name="Hugenholtz P."/>
            <person name="Kyrpides N.C."/>
        </authorList>
    </citation>
    <scope>NUCLEOTIDE SEQUENCE [LARGE SCALE GENOMIC DNA]</scope>
    <source>
        <strain evidence="7 8">S2T63</strain>
    </source>
</reference>
<evidence type="ECO:0000259" key="6">
    <source>
        <dbReference type="Pfam" id="PF16875"/>
    </source>
</evidence>
<dbReference type="AlphaFoldDB" id="A0A498BYA6"/>
<dbReference type="CDD" id="cd14791">
    <property type="entry name" value="GH36"/>
    <property type="match status" value="1"/>
</dbReference>
<dbReference type="InterPro" id="IPR050985">
    <property type="entry name" value="Alpha-glycosidase_related"/>
</dbReference>
<dbReference type="RefSeq" id="WP_121060296.1">
    <property type="nucleotide sequence ID" value="NZ_RCDB01000003.1"/>
</dbReference>
<dbReference type="Pfam" id="PF16874">
    <property type="entry name" value="Glyco_hydro_36C"/>
    <property type="match status" value="1"/>
</dbReference>
<dbReference type="GO" id="GO:0016052">
    <property type="term" value="P:carbohydrate catabolic process"/>
    <property type="evidence" value="ECO:0007669"/>
    <property type="project" value="InterPro"/>
</dbReference>
<evidence type="ECO:0000256" key="3">
    <source>
        <dbReference type="ARBA" id="ARBA00022801"/>
    </source>
</evidence>
<gene>
    <name evidence="7" type="ORF">C7474_2448</name>
</gene>
<keyword evidence="4" id="KW-0326">Glycosidase</keyword>
<comment type="catalytic activity">
    <reaction evidence="1">
        <text>Hydrolysis of terminal, non-reducing alpha-D-galactose residues in alpha-D-galactosides, including galactose oligosaccharides, galactomannans and galactolipids.</text>
        <dbReference type="EC" id="3.2.1.22"/>
    </reaction>
</comment>
<evidence type="ECO:0000313" key="8">
    <source>
        <dbReference type="Proteomes" id="UP000273158"/>
    </source>
</evidence>
<evidence type="ECO:0000256" key="4">
    <source>
        <dbReference type="ARBA" id="ARBA00023295"/>
    </source>
</evidence>
<dbReference type="InterPro" id="IPR000111">
    <property type="entry name" value="Glyco_hydro_27/36_CS"/>
</dbReference>
<dbReference type="EC" id="3.2.1.22" evidence="2"/>
<accession>A0A498BYA6</accession>
<dbReference type="InterPro" id="IPR031705">
    <property type="entry name" value="Glyco_hydro_36_C"/>
</dbReference>
<feature type="domain" description="Glycosyl hydrolase family 36 C-terminal" evidence="5">
    <location>
        <begin position="614"/>
        <end position="708"/>
    </location>
</feature>
<dbReference type="OrthoDB" id="9758822at2"/>
<proteinExistence type="predicted"/>
<dbReference type="Proteomes" id="UP000273158">
    <property type="component" value="Unassembled WGS sequence"/>
</dbReference>
<dbReference type="FunFam" id="3.20.20.70:FF:000118">
    <property type="entry name" value="Alpha-galactosidase"/>
    <property type="match status" value="1"/>
</dbReference>
<dbReference type="PRINTS" id="PR00743">
    <property type="entry name" value="GLHYDRLASE36"/>
</dbReference>
<evidence type="ECO:0000259" key="5">
    <source>
        <dbReference type="Pfam" id="PF16874"/>
    </source>
</evidence>
<dbReference type="Gene3D" id="2.60.40.1180">
    <property type="entry name" value="Golgi alpha-mannosidase II"/>
    <property type="match status" value="1"/>
</dbReference>
<dbReference type="SUPFAM" id="SSF51445">
    <property type="entry name" value="(Trans)glycosidases"/>
    <property type="match status" value="1"/>
</dbReference>
<dbReference type="PANTHER" id="PTHR43053">
    <property type="entry name" value="GLYCOSIDASE FAMILY 31"/>
    <property type="match status" value="1"/>
</dbReference>